<feature type="region of interest" description="Disordered" evidence="3">
    <location>
        <begin position="1"/>
        <end position="25"/>
    </location>
</feature>
<keyword evidence="6" id="KW-1185">Reference proteome</keyword>
<evidence type="ECO:0000256" key="3">
    <source>
        <dbReference type="SAM" id="MobiDB-lite"/>
    </source>
</evidence>
<dbReference type="GO" id="GO:0016787">
    <property type="term" value="F:hydrolase activity"/>
    <property type="evidence" value="ECO:0007669"/>
    <property type="project" value="UniProtKB-KW"/>
</dbReference>
<dbReference type="InterPro" id="IPR036264">
    <property type="entry name" value="Bact_exopeptidase_dim_dom"/>
</dbReference>
<evidence type="ECO:0000313" key="5">
    <source>
        <dbReference type="EMBL" id="SFU30431.1"/>
    </source>
</evidence>
<evidence type="ECO:0000259" key="4">
    <source>
        <dbReference type="Pfam" id="PF07687"/>
    </source>
</evidence>
<dbReference type="InterPro" id="IPR050072">
    <property type="entry name" value="Peptidase_M20A"/>
</dbReference>
<evidence type="ECO:0000313" key="6">
    <source>
        <dbReference type="Proteomes" id="UP000183508"/>
    </source>
</evidence>
<dbReference type="Proteomes" id="UP000183508">
    <property type="component" value="Unassembled WGS sequence"/>
</dbReference>
<keyword evidence="2" id="KW-0378">Hydrolase</keyword>
<accession>A0A1I7F2F2</accession>
<dbReference type="SUPFAM" id="SSF53187">
    <property type="entry name" value="Zn-dependent exopeptidases"/>
    <property type="match status" value="1"/>
</dbReference>
<gene>
    <name evidence="5" type="ORF">SAMN05421543_10129</name>
</gene>
<dbReference type="GO" id="GO:0046872">
    <property type="term" value="F:metal ion binding"/>
    <property type="evidence" value="ECO:0007669"/>
    <property type="project" value="UniProtKB-KW"/>
</dbReference>
<dbReference type="PANTHER" id="PTHR43808">
    <property type="entry name" value="ACETYLORNITHINE DEACETYLASE"/>
    <property type="match status" value="1"/>
</dbReference>
<dbReference type="Gene3D" id="3.30.70.360">
    <property type="match status" value="1"/>
</dbReference>
<dbReference type="RefSeq" id="WP_083430024.1">
    <property type="nucleotide sequence ID" value="NZ_FPBV01000001.1"/>
</dbReference>
<keyword evidence="1" id="KW-0479">Metal-binding</keyword>
<dbReference type="eggNOG" id="COG0624">
    <property type="taxonomic scope" value="Bacteria"/>
</dbReference>
<dbReference type="STRING" id="392015.SAMN05421543_10129"/>
<reference evidence="6" key="1">
    <citation type="submission" date="2016-10" db="EMBL/GenBank/DDBJ databases">
        <authorList>
            <person name="Varghese N."/>
        </authorList>
    </citation>
    <scope>NUCLEOTIDE SEQUENCE [LARGE SCALE GENOMIC DNA]</scope>
    <source>
        <strain evidence="6">DSM 17980</strain>
    </source>
</reference>
<protein>
    <submittedName>
        <fullName evidence="5">Acetylornithine deacetylase/Succinyl-diaminopimelate desuccinylase</fullName>
    </submittedName>
</protein>
<dbReference type="InterPro" id="IPR002933">
    <property type="entry name" value="Peptidase_M20"/>
</dbReference>
<proteinExistence type="predicted"/>
<evidence type="ECO:0000256" key="1">
    <source>
        <dbReference type="ARBA" id="ARBA00022723"/>
    </source>
</evidence>
<dbReference type="AlphaFoldDB" id="A0A1I7F2F2"/>
<dbReference type="SUPFAM" id="SSF55031">
    <property type="entry name" value="Bacterial exopeptidase dimerisation domain"/>
    <property type="match status" value="1"/>
</dbReference>
<organism evidence="5 6">
    <name type="scientific">Alicyclobacillus macrosporangiidus</name>
    <dbReference type="NCBI Taxonomy" id="392015"/>
    <lineage>
        <taxon>Bacteria</taxon>
        <taxon>Bacillati</taxon>
        <taxon>Bacillota</taxon>
        <taxon>Bacilli</taxon>
        <taxon>Bacillales</taxon>
        <taxon>Alicyclobacillaceae</taxon>
        <taxon>Alicyclobacillus</taxon>
    </lineage>
</organism>
<feature type="compositionally biased region" description="Polar residues" evidence="3">
    <location>
        <begin position="1"/>
        <end position="16"/>
    </location>
</feature>
<dbReference type="Pfam" id="PF01546">
    <property type="entry name" value="Peptidase_M20"/>
    <property type="match status" value="1"/>
</dbReference>
<dbReference type="Pfam" id="PF07687">
    <property type="entry name" value="M20_dimer"/>
    <property type="match status" value="1"/>
</dbReference>
<dbReference type="Gene3D" id="3.40.630.10">
    <property type="entry name" value="Zn peptidases"/>
    <property type="match status" value="1"/>
</dbReference>
<dbReference type="OrthoDB" id="9783294at2"/>
<dbReference type="PANTHER" id="PTHR43808:SF17">
    <property type="entry name" value="PEPTIDASE M20"/>
    <property type="match status" value="1"/>
</dbReference>
<name>A0A1I7F2F2_9BACL</name>
<sequence length="442" mass="46583">MGQENVQEQVRGTVQGTAPDHAQENDAVRYISREVAEAVERLKADARVQAALRFAEADHETTVADQIRLTEIPAPPFHEEARGRAFRADLEALGLADIRVDAEGNVFGVRRGTGDGPTVFVSAHLDTVFPEGTDCRVRREDGKLFAPGIGDDGRGLAVVLAVLRAMNSAGLETVGDVWFGATVGEEGLGDLRGVKAFFRENEVDGFISVEPDDPARTTYLATGSHRYRITFRGPGGHSFGAFGLPSAIHAMGRAIAAIADVEVPADPKTTFTVGTVRGGTSVNTIAAEAELMLDMRSNDEAALSALEAEVLRRVHAAVEAENRRWDSDAITVEVVQVGDRPAGSQPSDAPIVQVSLAASQALGFGAELDGPSSTDSNVPIHLGIPAVTLGGGGRCGGVHTVQEWFDPTDGHQGVQRVLLTVLGLVGVAGVTEPLLPRRGSGR</sequence>
<evidence type="ECO:0000256" key="2">
    <source>
        <dbReference type="ARBA" id="ARBA00022801"/>
    </source>
</evidence>
<dbReference type="InterPro" id="IPR011650">
    <property type="entry name" value="Peptidase_M20_dimer"/>
</dbReference>
<feature type="domain" description="Peptidase M20 dimerisation" evidence="4">
    <location>
        <begin position="223"/>
        <end position="314"/>
    </location>
</feature>
<dbReference type="EMBL" id="FPBV01000001">
    <property type="protein sequence ID" value="SFU30431.1"/>
    <property type="molecule type" value="Genomic_DNA"/>
</dbReference>